<evidence type="ECO:0000256" key="1">
    <source>
        <dbReference type="SAM" id="MobiDB-lite"/>
    </source>
</evidence>
<proteinExistence type="predicted"/>
<feature type="compositionally biased region" description="Acidic residues" evidence="1">
    <location>
        <begin position="289"/>
        <end position="299"/>
    </location>
</feature>
<dbReference type="PANTHER" id="PTHR33375">
    <property type="entry name" value="CHROMOSOME-PARTITIONING PROTEIN PARB-RELATED"/>
    <property type="match status" value="1"/>
</dbReference>
<dbReference type="InterPro" id="IPR050336">
    <property type="entry name" value="Chromosome_partition/occlusion"/>
</dbReference>
<dbReference type="InterPro" id="IPR003115">
    <property type="entry name" value="ParB_N"/>
</dbReference>
<dbReference type="InterPro" id="IPR036086">
    <property type="entry name" value="ParB/Sulfiredoxin_sf"/>
</dbReference>
<dbReference type="Pfam" id="PF02195">
    <property type="entry name" value="ParB_N"/>
    <property type="match status" value="1"/>
</dbReference>
<reference evidence="3 4" key="1">
    <citation type="journal article" date="2019" name="Emerg. Microbes Infect.">
        <title>Comprehensive subspecies identification of 175 nontuberculous mycobacteria species based on 7547 genomic profiles.</title>
        <authorList>
            <person name="Matsumoto Y."/>
            <person name="Kinjo T."/>
            <person name="Motooka D."/>
            <person name="Nabeya D."/>
            <person name="Jung N."/>
            <person name="Uechi K."/>
            <person name="Horii T."/>
            <person name="Iida T."/>
            <person name="Fujita J."/>
            <person name="Nakamura S."/>
        </authorList>
    </citation>
    <scope>NUCLEOTIDE SEQUENCE [LARGE SCALE GENOMIC DNA]</scope>
    <source>
        <strain evidence="3 4">JCM 13574</strain>
        <plasmid evidence="4">pjcm13574 dna</plasmid>
    </source>
</reference>
<protein>
    <recommendedName>
        <fullName evidence="2">ParB-like N-terminal domain-containing protein</fullName>
    </recommendedName>
</protein>
<dbReference type="GO" id="GO:0005694">
    <property type="term" value="C:chromosome"/>
    <property type="evidence" value="ECO:0007669"/>
    <property type="project" value="TreeGrafter"/>
</dbReference>
<dbReference type="GO" id="GO:0007059">
    <property type="term" value="P:chromosome segregation"/>
    <property type="evidence" value="ECO:0007669"/>
    <property type="project" value="TreeGrafter"/>
</dbReference>
<sequence length="525" mass="58172">MTTIATPELLHLSPNDIEIEENVRLDPRLDRDFLASIEEHGVMVPVLAVRIDGQAKPLVREGQRRIQAARQVGLTSVPVYVRTVDGNETAVRAQRVIEQIVTNDRRLPLTDAERARGINQLLLDGVSPTKVAKGLSTTKEAVAAAKVAIESEKAMSALDTGQLNLIEATSFVEFDGDDEAQAELIKVAGTDQFAHRVAQLRADREERRRYEGAAEAFTAKGYTVLGGYPSWSDKSYISTNYLLDAEGKHLTDEAIAAMEAQHWAVVLVSEEAFVDAETGEPVNERDVDWDTEDDPESEPQEGLRHVRTVKETTTWRPEYYCTNPIGAGVTLTSYGAQRYGVDAERLADESDPDGAAERERAREEAAEKERAERRKLIALNKLGEAAAMVRREWVRDKLLARKTAPKGAALYLAEALTNRADLFNDYHGQRLAPELLGLADNETPKMAVAKLTAAGDARALVIMLGMVLATIEVRTSKDAWRGPQDITKTYLRFLEENGYTLSEIEQVILGKRKAETVYRQACTED</sequence>
<evidence type="ECO:0000259" key="2">
    <source>
        <dbReference type="SMART" id="SM00470"/>
    </source>
</evidence>
<dbReference type="SUPFAM" id="SSF110849">
    <property type="entry name" value="ParB/Sulfiredoxin"/>
    <property type="match status" value="1"/>
</dbReference>
<gene>
    <name evidence="3" type="ORF">MMAD_56000</name>
</gene>
<dbReference type="KEGG" id="mmag:MMAD_56000"/>
<dbReference type="Proteomes" id="UP000466517">
    <property type="component" value="Plasmid pJCM13574"/>
</dbReference>
<dbReference type="AlphaFoldDB" id="A0A7I7XQ35"/>
<feature type="region of interest" description="Disordered" evidence="1">
    <location>
        <begin position="276"/>
        <end position="304"/>
    </location>
</feature>
<dbReference type="RefSeq" id="WP_163744835.1">
    <property type="nucleotide sequence ID" value="NZ_AP022611.1"/>
</dbReference>
<feature type="domain" description="ParB-like N-terminal" evidence="2">
    <location>
        <begin position="10"/>
        <end position="100"/>
    </location>
</feature>
<accession>A0A7I7XQ35</accession>
<organism evidence="3 4">
    <name type="scientific">Mycolicibacterium madagascariense</name>
    <dbReference type="NCBI Taxonomy" id="212765"/>
    <lineage>
        <taxon>Bacteria</taxon>
        <taxon>Bacillati</taxon>
        <taxon>Actinomycetota</taxon>
        <taxon>Actinomycetes</taxon>
        <taxon>Mycobacteriales</taxon>
        <taxon>Mycobacteriaceae</taxon>
        <taxon>Mycolicibacterium</taxon>
    </lineage>
</organism>
<dbReference type="Gene3D" id="3.90.1530.10">
    <property type="entry name" value="Conserved hypothetical protein from pyrococcus furiosus pfu- 392566-001, ParB domain"/>
    <property type="match status" value="1"/>
</dbReference>
<evidence type="ECO:0000313" key="4">
    <source>
        <dbReference type="Proteomes" id="UP000466517"/>
    </source>
</evidence>
<keyword evidence="4" id="KW-1185">Reference proteome</keyword>
<feature type="compositionally biased region" description="Basic and acidic residues" evidence="1">
    <location>
        <begin position="355"/>
        <end position="367"/>
    </location>
</feature>
<keyword evidence="3" id="KW-0614">Plasmid</keyword>
<dbReference type="PANTHER" id="PTHR33375:SF1">
    <property type="entry name" value="CHROMOSOME-PARTITIONING PROTEIN PARB-RELATED"/>
    <property type="match status" value="1"/>
</dbReference>
<name>A0A7I7XQ35_9MYCO</name>
<dbReference type="EMBL" id="AP022611">
    <property type="protein sequence ID" value="BBZ31305.1"/>
    <property type="molecule type" value="Genomic_DNA"/>
</dbReference>
<dbReference type="SMART" id="SM00470">
    <property type="entry name" value="ParB"/>
    <property type="match status" value="1"/>
</dbReference>
<feature type="region of interest" description="Disordered" evidence="1">
    <location>
        <begin position="343"/>
        <end position="367"/>
    </location>
</feature>
<evidence type="ECO:0000313" key="3">
    <source>
        <dbReference type="EMBL" id="BBZ31305.1"/>
    </source>
</evidence>
<geneLocation type="plasmid" evidence="4">
    <name>pjcm13574 dna</name>
</geneLocation>